<keyword evidence="5 6" id="KW-0687">Ribonucleoprotein</keyword>
<dbReference type="PANTHER" id="PTHR10871:SF3">
    <property type="entry name" value="SMALL RIBOSOMAL SUBUNIT PROTEIN US13"/>
    <property type="match status" value="1"/>
</dbReference>
<keyword evidence="4 6" id="KW-0689">Ribosomal protein</keyword>
<comment type="similarity">
    <text evidence="1 6 7">Belongs to the universal ribosomal protein uS13 family.</text>
</comment>
<dbReference type="InterPro" id="IPR010979">
    <property type="entry name" value="Ribosomal_uS13-like_H2TH"/>
</dbReference>
<dbReference type="GO" id="GO:0003735">
    <property type="term" value="F:structural constituent of ribosome"/>
    <property type="evidence" value="ECO:0007669"/>
    <property type="project" value="InterPro"/>
</dbReference>
<dbReference type="InterPro" id="IPR001892">
    <property type="entry name" value="Ribosomal_uS13"/>
</dbReference>
<dbReference type="GO" id="GO:0006412">
    <property type="term" value="P:translation"/>
    <property type="evidence" value="ECO:0007669"/>
    <property type="project" value="UniProtKB-UniRule"/>
</dbReference>
<evidence type="ECO:0000256" key="6">
    <source>
        <dbReference type="HAMAP-Rule" id="MF_01315"/>
    </source>
</evidence>
<evidence type="ECO:0000256" key="8">
    <source>
        <dbReference type="SAM" id="MobiDB-lite"/>
    </source>
</evidence>
<evidence type="ECO:0000256" key="2">
    <source>
        <dbReference type="ARBA" id="ARBA00022730"/>
    </source>
</evidence>
<organism evidence="9 10">
    <name type="scientific">Odinarchaeota yellowstonii (strain LCB_4)</name>
    <dbReference type="NCBI Taxonomy" id="1841599"/>
    <lineage>
        <taxon>Archaea</taxon>
        <taxon>Promethearchaeati</taxon>
        <taxon>Candidatus Odinarchaeota</taxon>
        <taxon>Candidatus Odinarchaeia</taxon>
        <taxon>Candidatus Odinarchaeales</taxon>
        <taxon>Candidatus Odinarchaeaceae</taxon>
        <taxon>Candidatus Odinarchaeum</taxon>
    </lineage>
</organism>
<dbReference type="Gene3D" id="4.10.910.10">
    <property type="entry name" value="30s ribosomal protein s13, domain 2"/>
    <property type="match status" value="1"/>
</dbReference>
<dbReference type="NCBIfam" id="NF003140">
    <property type="entry name" value="PRK04053.1"/>
    <property type="match status" value="1"/>
</dbReference>
<keyword evidence="2 6" id="KW-0699">rRNA-binding</keyword>
<gene>
    <name evidence="6" type="primary">rps13</name>
    <name evidence="9" type="ORF">OdinLCB4_005220</name>
</gene>
<comment type="function">
    <text evidence="6">Located at the top of the head of the 30S subunit, it contacts several helices of the 16S rRNA. In the 70S ribosome it contacts the 23S rRNA (bridge B1a) and protein L5 of the 50S subunit (bridge B1b), connecting the 2 subunits; these bridges are implicated in subunit movement.</text>
</comment>
<evidence type="ECO:0000256" key="4">
    <source>
        <dbReference type="ARBA" id="ARBA00022980"/>
    </source>
</evidence>
<dbReference type="AlphaFoldDB" id="A0AAF0D1E2"/>
<reference evidence="9" key="1">
    <citation type="journal article" date="2017" name="Nature">
        <title>Asgard archaea illuminate the origin of eukaryotic cellular complexity.</title>
        <authorList>
            <person name="Zaremba-Niedzwiedzka K."/>
            <person name="Caceres E.F."/>
            <person name="Saw J.H."/>
            <person name="Backstrom D."/>
            <person name="Juzokaite L."/>
            <person name="Vancaester E."/>
            <person name="Seitz K.W."/>
            <person name="Anantharaman K."/>
            <person name="Starnawski P."/>
            <person name="Kjeldsen K.U."/>
            <person name="Scott M.B."/>
            <person name="Nunoura T."/>
            <person name="Banfield J.F."/>
            <person name="Schramm A."/>
            <person name="Baker B.J."/>
            <person name="Spang A."/>
            <person name="Ettema T.J.G."/>
        </authorList>
    </citation>
    <scope>NUCLEOTIDE SEQUENCE</scope>
    <source>
        <strain evidence="9">LCB_4</strain>
    </source>
</reference>
<evidence type="ECO:0000256" key="5">
    <source>
        <dbReference type="ARBA" id="ARBA00023274"/>
    </source>
</evidence>
<evidence type="ECO:0000313" key="10">
    <source>
        <dbReference type="Proteomes" id="UP000186851"/>
    </source>
</evidence>
<dbReference type="PANTHER" id="PTHR10871">
    <property type="entry name" value="30S RIBOSOMAL PROTEIN S13/40S RIBOSOMAL PROTEIN S18"/>
    <property type="match status" value="1"/>
</dbReference>
<dbReference type="GO" id="GO:0019843">
    <property type="term" value="F:rRNA binding"/>
    <property type="evidence" value="ECO:0007669"/>
    <property type="project" value="UniProtKB-UniRule"/>
</dbReference>
<sequence length="165" mass="18546">MPTGKNVEVELSLPKEIKHVVRLAKTDLDGTKKAAFALLKIPGINIRFAQAVLKAAQINPSLRLGELDDSQLKKIEEIIQNPVKYNIPYWMVNRVKDLQTGEHLHICGSDLFLKFKEDIDNMRKIKSWKGIRHALNLKVRGQHTRTTTRGGATVGVSRKKVKSGS</sequence>
<dbReference type="SUPFAM" id="SSF46946">
    <property type="entry name" value="S13-like H2TH domain"/>
    <property type="match status" value="1"/>
</dbReference>
<dbReference type="KEGG" id="oyw:OdinLCB4_005220"/>
<dbReference type="GO" id="GO:0005829">
    <property type="term" value="C:cytosol"/>
    <property type="evidence" value="ECO:0007669"/>
    <property type="project" value="TreeGrafter"/>
</dbReference>
<proteinExistence type="inferred from homology"/>
<protein>
    <recommendedName>
        <fullName evidence="6">Small ribosomal subunit protein uS13</fullName>
    </recommendedName>
</protein>
<evidence type="ECO:0000256" key="1">
    <source>
        <dbReference type="ARBA" id="ARBA00008080"/>
    </source>
</evidence>
<accession>A0AAF0D1E2</accession>
<dbReference type="PIRSF" id="PIRSF002134">
    <property type="entry name" value="Ribosomal_S13"/>
    <property type="match status" value="1"/>
</dbReference>
<dbReference type="HAMAP" id="MF_01315">
    <property type="entry name" value="Ribosomal_uS13"/>
    <property type="match status" value="1"/>
</dbReference>
<dbReference type="FunFam" id="1.10.8.50:FF:000001">
    <property type="entry name" value="30S ribosomal protein S13"/>
    <property type="match status" value="1"/>
</dbReference>
<feature type="compositionally biased region" description="Low complexity" evidence="8">
    <location>
        <begin position="146"/>
        <end position="156"/>
    </location>
</feature>
<dbReference type="Gene3D" id="1.10.8.50">
    <property type="match status" value="1"/>
</dbReference>
<dbReference type="InterPro" id="IPR019977">
    <property type="entry name" value="Ribosomal_uS13_archaeal"/>
</dbReference>
<evidence type="ECO:0000313" key="9">
    <source>
        <dbReference type="EMBL" id="WEU39872.1"/>
    </source>
</evidence>
<feature type="region of interest" description="Disordered" evidence="8">
    <location>
        <begin position="146"/>
        <end position="165"/>
    </location>
</feature>
<dbReference type="GO" id="GO:0015935">
    <property type="term" value="C:small ribosomal subunit"/>
    <property type="evidence" value="ECO:0007669"/>
    <property type="project" value="TreeGrafter"/>
</dbReference>
<dbReference type="NCBIfam" id="TIGR03629">
    <property type="entry name" value="uS13_arch"/>
    <property type="match status" value="1"/>
</dbReference>
<comment type="subunit">
    <text evidence="6">Part of the 30S ribosomal subunit. Forms a loose heterodimer with protein S19. Forms two bridges to the 50S subunit in the 70S ribosome.</text>
</comment>
<dbReference type="InterPro" id="IPR027437">
    <property type="entry name" value="Rbsml_uS13_C"/>
</dbReference>
<reference evidence="9" key="2">
    <citation type="journal article" date="2022" name="Nat. Microbiol.">
        <title>A closed Candidatus Odinarchaeum chromosome exposes Asgard archaeal viruses.</title>
        <authorList>
            <person name="Tamarit D."/>
            <person name="Caceres E.F."/>
            <person name="Krupovic M."/>
            <person name="Nijland R."/>
            <person name="Eme L."/>
            <person name="Robinson N.P."/>
            <person name="Ettema T.J.G."/>
        </authorList>
    </citation>
    <scope>NUCLEOTIDE SEQUENCE</scope>
    <source>
        <strain evidence="9">LCB_4</strain>
    </source>
</reference>
<keyword evidence="3 6" id="KW-0694">RNA-binding</keyword>
<dbReference type="PROSITE" id="PS50159">
    <property type="entry name" value="RIBOSOMAL_S13_2"/>
    <property type="match status" value="1"/>
</dbReference>
<dbReference type="Pfam" id="PF00416">
    <property type="entry name" value="Ribosomal_S13"/>
    <property type="match status" value="1"/>
</dbReference>
<name>A0AAF0D1E2_ODILC</name>
<dbReference type="InterPro" id="IPR018269">
    <property type="entry name" value="Ribosomal_uS13_CS"/>
</dbReference>
<dbReference type="EMBL" id="CP091871">
    <property type="protein sequence ID" value="WEU39872.1"/>
    <property type="molecule type" value="Genomic_DNA"/>
</dbReference>
<dbReference type="PROSITE" id="PS00646">
    <property type="entry name" value="RIBOSOMAL_S13_1"/>
    <property type="match status" value="1"/>
</dbReference>
<dbReference type="Proteomes" id="UP000186851">
    <property type="component" value="Chromosome"/>
</dbReference>
<evidence type="ECO:0000256" key="3">
    <source>
        <dbReference type="ARBA" id="ARBA00022884"/>
    </source>
</evidence>
<evidence type="ECO:0000256" key="7">
    <source>
        <dbReference type="RuleBase" id="RU003830"/>
    </source>
</evidence>